<evidence type="ECO:0000259" key="1">
    <source>
        <dbReference type="PROSITE" id="PS50010"/>
    </source>
</evidence>
<comment type="caution">
    <text evidence="2">The sequence shown here is derived from an EMBL/GenBank/DDBJ whole genome shotgun (WGS) entry which is preliminary data.</text>
</comment>
<organism evidence="2 3">
    <name type="scientific">Brachionus plicatilis</name>
    <name type="common">Marine rotifer</name>
    <name type="synonym">Brachionus muelleri</name>
    <dbReference type="NCBI Taxonomy" id="10195"/>
    <lineage>
        <taxon>Eukaryota</taxon>
        <taxon>Metazoa</taxon>
        <taxon>Spiralia</taxon>
        <taxon>Gnathifera</taxon>
        <taxon>Rotifera</taxon>
        <taxon>Eurotatoria</taxon>
        <taxon>Monogononta</taxon>
        <taxon>Pseudotrocha</taxon>
        <taxon>Ploima</taxon>
        <taxon>Brachionidae</taxon>
        <taxon>Brachionus</taxon>
    </lineage>
</organism>
<protein>
    <submittedName>
        <fullName evidence="2">Rho guanine nucleotide exchange factor 19-like</fullName>
    </submittedName>
</protein>
<dbReference type="InterPro" id="IPR000219">
    <property type="entry name" value="DH_dom"/>
</dbReference>
<dbReference type="OrthoDB" id="27593at2759"/>
<dbReference type="STRING" id="10195.A0A3M7SF55"/>
<sequence length="640" mass="74870">MFSRKKKPYVFNETLSPEMLSRSKESSDAKKNYFLKREKQNINSTSYIYETGTRLKKSAIKLRSKSRSALDEEDEDNYFREKNDEKFGERLREKTSNLRKKLLGHSKSQLNQETPNYDQATSNFDLNFSTELLDLPNDSNDQENDSNLKSNSSKSTLFVKFFQKSESQPVSRKNSENDKNLSSSKLTRMSLPSKFAKNGTFSNLSESSGYFGILDNFKLFDFIDDEDLEKYVKPNSVILWSGQKTVIDSGLLSQMNKKEIELQERWFEIYTSEISYYKSLKILDQIILTAFEKNLKIQDFNLVLITNLKEIISISEKVILALNARIKSSLIIENLFDILKEAIMDEKFQKAYIDYAGEKSTQKENYDNLRKNNKKFDYVIQKLSYNPVLEGKDVQTYFIKPIQRLSRYKLLADAILTILPKDSPHIEEGKNLSILMNKILKKANRKAAETLNFSEAVKLLFLLKFQNNEIKLHQLFQNRELIYHNDLLSVKCVFMIKKEDLQSSLKRNKNSESQSQQFSMYHVILLTDLLFICKKEESQGGSFFYKVVLKADKSQVHLEMCEWEELNDDGSNQENKESASRLYLLIFTIQENVRASTIARMLNKKYLFVCSKQEGEIWLKHFENYCSNFERESDEEENFT</sequence>
<dbReference type="InterPro" id="IPR035899">
    <property type="entry name" value="DBL_dom_sf"/>
</dbReference>
<reference evidence="2 3" key="1">
    <citation type="journal article" date="2018" name="Sci. Rep.">
        <title>Genomic signatures of local adaptation to the degree of environmental predictability in rotifers.</title>
        <authorList>
            <person name="Franch-Gras L."/>
            <person name="Hahn C."/>
            <person name="Garcia-Roger E.M."/>
            <person name="Carmona M.J."/>
            <person name="Serra M."/>
            <person name="Gomez A."/>
        </authorList>
    </citation>
    <scope>NUCLEOTIDE SEQUENCE [LARGE SCALE GENOMIC DNA]</scope>
    <source>
        <strain evidence="2">HYR1</strain>
    </source>
</reference>
<feature type="domain" description="DH" evidence="1">
    <location>
        <begin position="261"/>
        <end position="446"/>
    </location>
</feature>
<dbReference type="InterPro" id="IPR047271">
    <property type="entry name" value="Ephexin-like"/>
</dbReference>
<proteinExistence type="predicted"/>
<dbReference type="PANTHER" id="PTHR12845:SF5">
    <property type="entry name" value="EPHEXIN, ISOFORM D"/>
    <property type="match status" value="1"/>
</dbReference>
<dbReference type="GO" id="GO:0005085">
    <property type="term" value="F:guanyl-nucleotide exchange factor activity"/>
    <property type="evidence" value="ECO:0007669"/>
    <property type="project" value="InterPro"/>
</dbReference>
<keyword evidence="3" id="KW-1185">Reference proteome</keyword>
<dbReference type="EMBL" id="REGN01001516">
    <property type="protein sequence ID" value="RNA34208.1"/>
    <property type="molecule type" value="Genomic_DNA"/>
</dbReference>
<gene>
    <name evidence="2" type="ORF">BpHYR1_002235</name>
</gene>
<dbReference type="SUPFAM" id="SSF48065">
    <property type="entry name" value="DBL homology domain (DH-domain)"/>
    <property type="match status" value="1"/>
</dbReference>
<name>A0A3M7SF55_BRAPC</name>
<dbReference type="AlphaFoldDB" id="A0A3M7SF55"/>
<dbReference type="Gene3D" id="1.20.900.10">
    <property type="entry name" value="Dbl homology (DH) domain"/>
    <property type="match status" value="1"/>
</dbReference>
<dbReference type="PANTHER" id="PTHR12845">
    <property type="entry name" value="GUANINE NUCLEOTIDE EXCHANGE FACTOR"/>
    <property type="match status" value="1"/>
</dbReference>
<evidence type="ECO:0000313" key="3">
    <source>
        <dbReference type="Proteomes" id="UP000276133"/>
    </source>
</evidence>
<evidence type="ECO:0000313" key="2">
    <source>
        <dbReference type="EMBL" id="RNA34208.1"/>
    </source>
</evidence>
<accession>A0A3M7SF55</accession>
<dbReference type="SMART" id="SM00325">
    <property type="entry name" value="RhoGEF"/>
    <property type="match status" value="1"/>
</dbReference>
<dbReference type="Pfam" id="PF00621">
    <property type="entry name" value="RhoGEF"/>
    <property type="match status" value="1"/>
</dbReference>
<dbReference type="Proteomes" id="UP000276133">
    <property type="component" value="Unassembled WGS sequence"/>
</dbReference>
<dbReference type="PROSITE" id="PS50010">
    <property type="entry name" value="DH_2"/>
    <property type="match status" value="1"/>
</dbReference>